<keyword evidence="3" id="KW-0677">Repeat</keyword>
<proteinExistence type="evidence at transcript level"/>
<dbReference type="SMART" id="SM00389">
    <property type="entry name" value="HOX"/>
    <property type="match status" value="1"/>
</dbReference>
<dbReference type="GO" id="GO:0000981">
    <property type="term" value="F:DNA-binding transcription factor activity, RNA polymerase II-specific"/>
    <property type="evidence" value="ECO:0007669"/>
    <property type="project" value="TreeGrafter"/>
</dbReference>
<evidence type="ECO:0000259" key="13">
    <source>
        <dbReference type="PROSITE" id="PS50023"/>
    </source>
</evidence>
<dbReference type="PROSITE" id="PS50071">
    <property type="entry name" value="HOMEOBOX_2"/>
    <property type="match status" value="1"/>
</dbReference>
<dbReference type="InterPro" id="IPR001356">
    <property type="entry name" value="HD"/>
</dbReference>
<keyword evidence="8 9" id="KW-0539">Nucleus</keyword>
<dbReference type="Pfam" id="PF00046">
    <property type="entry name" value="Homeodomain"/>
    <property type="match status" value="1"/>
</dbReference>
<dbReference type="FunFam" id="1.10.10.60:FF:000075">
    <property type="entry name" value="LIM/homeobox protein Lhx1"/>
    <property type="match status" value="1"/>
</dbReference>
<reference evidence="15" key="1">
    <citation type="journal article" date="2010" name="Evodevo">
        <title>The homeodomain complement of the ctenophore Mnemiopsis leidyi suggests that Ctenophora and Porifera diverged prior to the ParaHoxozoa.</title>
        <authorList>
            <person name="Ryan J.F."/>
            <person name="Pang K."/>
            <person name="NISC Comparative Sequencing Program"/>
            <person name="Mullikin J.C."/>
            <person name="Martindale M.Q."/>
            <person name="Baxevanis A.D."/>
        </authorList>
    </citation>
    <scope>NUCLEOTIDE SEQUENCE</scope>
</reference>
<dbReference type="SMART" id="SM00132">
    <property type="entry name" value="LIM"/>
    <property type="match status" value="2"/>
</dbReference>
<organism evidence="15">
    <name type="scientific">Mnemiopsis leidyi</name>
    <name type="common">Sea walnut</name>
    <name type="synonym">Warty comb jellyfish</name>
    <dbReference type="NCBI Taxonomy" id="27923"/>
    <lineage>
        <taxon>Eukaryota</taxon>
        <taxon>Metazoa</taxon>
        <taxon>Ctenophora</taxon>
        <taxon>Tentaculata</taxon>
        <taxon>Lobata</taxon>
        <taxon>Bolinopsidae</taxon>
        <taxon>Mnemiopsis</taxon>
    </lineage>
</organism>
<evidence type="ECO:0000256" key="8">
    <source>
        <dbReference type="ARBA" id="ARBA00023242"/>
    </source>
</evidence>
<evidence type="ECO:0000256" key="4">
    <source>
        <dbReference type="ARBA" id="ARBA00022833"/>
    </source>
</evidence>
<dbReference type="InterPro" id="IPR009057">
    <property type="entry name" value="Homeodomain-like_sf"/>
</dbReference>
<dbReference type="GO" id="GO:0046872">
    <property type="term" value="F:metal ion binding"/>
    <property type="evidence" value="ECO:0007669"/>
    <property type="project" value="UniProtKB-KW"/>
</dbReference>
<evidence type="ECO:0000256" key="5">
    <source>
        <dbReference type="ARBA" id="ARBA00023038"/>
    </source>
</evidence>
<dbReference type="GO" id="GO:0005634">
    <property type="term" value="C:nucleus"/>
    <property type="evidence" value="ECO:0007669"/>
    <property type="project" value="UniProtKB-SubCell"/>
</dbReference>
<dbReference type="GO" id="GO:0000977">
    <property type="term" value="F:RNA polymerase II transcription regulatory region sequence-specific DNA binding"/>
    <property type="evidence" value="ECO:0007669"/>
    <property type="project" value="TreeGrafter"/>
</dbReference>
<keyword evidence="7 9" id="KW-0371">Homeobox</keyword>
<protein>
    <submittedName>
        <fullName evidence="15">LIM class homeobox transcription factor Lhx1.5</fullName>
    </submittedName>
</protein>
<dbReference type="InterPro" id="IPR001781">
    <property type="entry name" value="Znf_LIM"/>
</dbReference>
<sequence length="288" mass="32144">MVSFCAGCNGKIHDKFLMKVLDKTWHSECLVCVDCGVVLADQCFTRNGKFYCSKDFEKSQASSCGACKKDITPDDMILKPPNTVGMFHVKCFTCSKCSRQLEAGEEFYTIDNKKFLCSRDFKNHRSDSLRPDNAVHSTTDDMKPVVSGGGLTTVLSEPYPTPPASWSSPPSVTSAHLSPNNNSPPHGIVSTTVQDLSPDIKQVSTTTGKRRGPRTTIKSKQLDILKAAFKSNQKPTRNIREQLATETGLNMRVIQVWFQNRRSKDCADRNNIAHRSVPYKDECYHSRP</sequence>
<feature type="compositionally biased region" description="Polar residues" evidence="12">
    <location>
        <begin position="176"/>
        <end position="186"/>
    </location>
</feature>
<evidence type="ECO:0000256" key="9">
    <source>
        <dbReference type="PROSITE-ProRule" id="PRU00108"/>
    </source>
</evidence>
<feature type="domain" description="LIM zinc-binding" evidence="13">
    <location>
        <begin position="3"/>
        <end position="62"/>
    </location>
</feature>
<feature type="domain" description="LIM zinc-binding" evidence="13">
    <location>
        <begin position="63"/>
        <end position="127"/>
    </location>
</feature>
<evidence type="ECO:0000256" key="2">
    <source>
        <dbReference type="ARBA" id="ARBA00022723"/>
    </source>
</evidence>
<dbReference type="AlphaFoldDB" id="E3UJT1"/>
<accession>E3UJT1</accession>
<dbReference type="SUPFAM" id="SSF46689">
    <property type="entry name" value="Homeodomain-like"/>
    <property type="match status" value="1"/>
</dbReference>
<feature type="DNA-binding region" description="Homeobox" evidence="9">
    <location>
        <begin position="210"/>
        <end position="269"/>
    </location>
</feature>
<evidence type="ECO:0000256" key="6">
    <source>
        <dbReference type="ARBA" id="ARBA00023125"/>
    </source>
</evidence>
<name>E3UJT1_MNELE</name>
<keyword evidence="4 10" id="KW-0862">Zinc</keyword>
<evidence type="ECO:0000256" key="1">
    <source>
        <dbReference type="ARBA" id="ARBA00004123"/>
    </source>
</evidence>
<feature type="domain" description="Homeobox" evidence="14">
    <location>
        <begin position="208"/>
        <end position="268"/>
    </location>
</feature>
<feature type="compositionally biased region" description="Low complexity" evidence="12">
    <location>
        <begin position="164"/>
        <end position="175"/>
    </location>
</feature>
<evidence type="ECO:0000256" key="7">
    <source>
        <dbReference type="ARBA" id="ARBA00023155"/>
    </source>
</evidence>
<dbReference type="PANTHER" id="PTHR24208:SF105">
    <property type="entry name" value="DLIM1"/>
    <property type="match status" value="1"/>
</dbReference>
<dbReference type="Gene3D" id="1.10.10.60">
    <property type="entry name" value="Homeodomain-like"/>
    <property type="match status" value="1"/>
</dbReference>
<dbReference type="SUPFAM" id="SSF57716">
    <property type="entry name" value="Glucocorticoid receptor-like (DNA-binding domain)"/>
    <property type="match status" value="2"/>
</dbReference>
<dbReference type="PANTHER" id="PTHR24208">
    <property type="entry name" value="LIM/HOMEOBOX PROTEIN LHX"/>
    <property type="match status" value="1"/>
</dbReference>
<evidence type="ECO:0000256" key="11">
    <source>
        <dbReference type="RuleBase" id="RU000682"/>
    </source>
</evidence>
<gene>
    <name evidence="15" type="primary">Lhx1.5</name>
</gene>
<evidence type="ECO:0000256" key="3">
    <source>
        <dbReference type="ARBA" id="ARBA00022737"/>
    </source>
</evidence>
<evidence type="ECO:0000256" key="10">
    <source>
        <dbReference type="PROSITE-ProRule" id="PRU00125"/>
    </source>
</evidence>
<dbReference type="PROSITE" id="PS00478">
    <property type="entry name" value="LIM_DOMAIN_1"/>
    <property type="match status" value="2"/>
</dbReference>
<dbReference type="PROSITE" id="PS50023">
    <property type="entry name" value="LIM_DOMAIN_2"/>
    <property type="match status" value="2"/>
</dbReference>
<dbReference type="Pfam" id="PF00412">
    <property type="entry name" value="LIM"/>
    <property type="match status" value="2"/>
</dbReference>
<evidence type="ECO:0000256" key="12">
    <source>
        <dbReference type="SAM" id="MobiDB-lite"/>
    </source>
</evidence>
<feature type="region of interest" description="Disordered" evidence="12">
    <location>
        <begin position="156"/>
        <end position="186"/>
    </location>
</feature>
<keyword evidence="6 9" id="KW-0238">DNA-binding</keyword>
<dbReference type="FunFam" id="2.10.110.10:FF:000006">
    <property type="entry name" value="LIM homeobox transcription factor 1-beta"/>
    <property type="match status" value="1"/>
</dbReference>
<keyword evidence="5 10" id="KW-0440">LIM domain</keyword>
<keyword evidence="2 10" id="KW-0479">Metal-binding</keyword>
<dbReference type="GO" id="GO:0030182">
    <property type="term" value="P:neuron differentiation"/>
    <property type="evidence" value="ECO:0007669"/>
    <property type="project" value="TreeGrafter"/>
</dbReference>
<dbReference type="EMBL" id="HM444088">
    <property type="protein sequence ID" value="ADO22609.1"/>
    <property type="molecule type" value="mRNA"/>
</dbReference>
<dbReference type="CDD" id="cd00086">
    <property type="entry name" value="homeodomain"/>
    <property type="match status" value="1"/>
</dbReference>
<dbReference type="Gene3D" id="2.10.110.10">
    <property type="entry name" value="Cysteine Rich Protein"/>
    <property type="match status" value="2"/>
</dbReference>
<dbReference type="InterPro" id="IPR050453">
    <property type="entry name" value="LIM_Homeobox_TF"/>
</dbReference>
<comment type="subcellular location">
    <subcellularLocation>
        <location evidence="1 9 11">Nucleus</location>
    </subcellularLocation>
</comment>
<evidence type="ECO:0000259" key="14">
    <source>
        <dbReference type="PROSITE" id="PS50071"/>
    </source>
</evidence>
<evidence type="ECO:0000313" key="15">
    <source>
        <dbReference type="EMBL" id="ADO22609.1"/>
    </source>
</evidence>